<reference evidence="2" key="1">
    <citation type="submission" date="2020-09" db="EMBL/GenBank/DDBJ databases">
        <title>Genome-Enabled Discovery of Anthraquinone Biosynthesis in Senna tora.</title>
        <authorList>
            <person name="Kang S.-H."/>
            <person name="Pandey R.P."/>
            <person name="Lee C.-M."/>
            <person name="Sim J.-S."/>
            <person name="Jeong J.-T."/>
            <person name="Choi B.-S."/>
            <person name="Jung M."/>
            <person name="Ginzburg D."/>
            <person name="Zhao K."/>
            <person name="Won S.Y."/>
            <person name="Oh T.-J."/>
            <person name="Yu Y."/>
            <person name="Kim N.-H."/>
            <person name="Lee O.R."/>
            <person name="Lee T.-H."/>
            <person name="Bashyal P."/>
            <person name="Kim T.-S."/>
            <person name="Lee W.-H."/>
            <person name="Kawkins C."/>
            <person name="Kim C.-K."/>
            <person name="Kim J.S."/>
            <person name="Ahn B.O."/>
            <person name="Rhee S.Y."/>
            <person name="Sohng J.K."/>
        </authorList>
    </citation>
    <scope>NUCLEOTIDE SEQUENCE</scope>
    <source>
        <tissue evidence="2">Leaf</tissue>
    </source>
</reference>
<dbReference type="OrthoDB" id="672127at2759"/>
<evidence type="ECO:0000313" key="3">
    <source>
        <dbReference type="Proteomes" id="UP000634136"/>
    </source>
</evidence>
<name>A0A834U1G5_9FABA</name>
<keyword evidence="1" id="KW-1133">Transmembrane helix</keyword>
<dbReference type="InterPro" id="IPR004158">
    <property type="entry name" value="DUF247_pln"/>
</dbReference>
<accession>A0A834U1G5</accession>
<evidence type="ECO:0000313" key="2">
    <source>
        <dbReference type="EMBL" id="KAF7831657.1"/>
    </source>
</evidence>
<keyword evidence="3" id="KW-1185">Reference proteome</keyword>
<keyword evidence="1" id="KW-0472">Membrane</keyword>
<dbReference type="PANTHER" id="PTHR31170">
    <property type="entry name" value="BNAC04G53230D PROTEIN"/>
    <property type="match status" value="1"/>
</dbReference>
<feature type="transmembrane region" description="Helical" evidence="1">
    <location>
        <begin position="84"/>
        <end position="105"/>
    </location>
</feature>
<dbReference type="Proteomes" id="UP000634136">
    <property type="component" value="Unassembled WGS sequence"/>
</dbReference>
<gene>
    <name evidence="2" type="ORF">G2W53_013990</name>
</gene>
<keyword evidence="1" id="KW-0812">Transmembrane</keyword>
<dbReference type="EMBL" id="JAAIUW010000005">
    <property type="protein sequence ID" value="KAF7831657.1"/>
    <property type="molecule type" value="Genomic_DNA"/>
</dbReference>
<dbReference type="Pfam" id="PF03140">
    <property type="entry name" value="DUF247"/>
    <property type="match status" value="1"/>
</dbReference>
<organism evidence="2 3">
    <name type="scientific">Senna tora</name>
    <dbReference type="NCBI Taxonomy" id="362788"/>
    <lineage>
        <taxon>Eukaryota</taxon>
        <taxon>Viridiplantae</taxon>
        <taxon>Streptophyta</taxon>
        <taxon>Embryophyta</taxon>
        <taxon>Tracheophyta</taxon>
        <taxon>Spermatophyta</taxon>
        <taxon>Magnoliopsida</taxon>
        <taxon>eudicotyledons</taxon>
        <taxon>Gunneridae</taxon>
        <taxon>Pentapetalae</taxon>
        <taxon>rosids</taxon>
        <taxon>fabids</taxon>
        <taxon>Fabales</taxon>
        <taxon>Fabaceae</taxon>
        <taxon>Caesalpinioideae</taxon>
        <taxon>Cassia clade</taxon>
        <taxon>Senna</taxon>
    </lineage>
</organism>
<evidence type="ECO:0000256" key="1">
    <source>
        <dbReference type="SAM" id="Phobius"/>
    </source>
</evidence>
<dbReference type="AlphaFoldDB" id="A0A834U1G5"/>
<proteinExistence type="predicted"/>
<comment type="caution">
    <text evidence="2">The sequence shown here is derived from an EMBL/GenBank/DDBJ whole genome shotgun (WGS) entry which is preliminary data.</text>
</comment>
<dbReference type="PANTHER" id="PTHR31170:SF23">
    <property type="match status" value="1"/>
</dbReference>
<protein>
    <submittedName>
        <fullName evidence="2">UPF0481 protein</fullName>
    </submittedName>
</protein>
<sequence length="199" mass="22524">MDCLINNSKDVDVLVHQDIINNMLGDSNEVVKLFNGLCKDIDHINFNSNYLEICEGLNEFCKDRWNNWKATLRNDYCNTPWKTAASIAAIVLLVLTILQTICSVIQINHAYREKNRCADSLARTAIKSRDPFVIYNTVPNELFLLLWADLSGINYARNCKGTFDPGKLCFSLSQGSSVLASLFVSIRFWYVVVVLDSVC</sequence>